<dbReference type="GO" id="GO:0008270">
    <property type="term" value="F:zinc ion binding"/>
    <property type="evidence" value="ECO:0007669"/>
    <property type="project" value="InterPro"/>
</dbReference>
<dbReference type="Gene3D" id="1.10.30.50">
    <property type="match status" value="1"/>
</dbReference>
<sequence>MAHSIFLSKLSAEEYKKLSDELWETQNGRCYICGREIDRDVEETNIDHIVPLATGGKDSPSNFALTHAGCNKRKQDGDLRVAQVLEKLRQIQEEVGNRTATLADVLGYFGGSKKDPNIKVDGDVFKVAFGDGMAQTFPIFTDGLSGERSVFIEVPIEYLFHDGLINPRGINTRIGGLIKEFHRGNPQLQVALARLDCGRIKMFDGQHKTAAQLLLGQRKVPLRLFIDPDVQRLIDANTNAGSKLKQVAFDRAIMHQLANTLYGERIERYQREHGLPDDNYSFSEQNLVSYFKGQADLRRYIIDAQKNQITHSTENKLTAYINFDGKRKDLPLSYSAYDKAILSHLIDSKNILDKPLDYRSEEQRNPRQIEQSQIIRFLNILANEIYVEKFDPEIGTNRIENRVSKGDDAAITNDHLAAFRMSKEEILLAAVPLMIDVVTYALTFSGESFDRQSLFMTEFPAPVWEMLEKFVSSYAALPLWRNRALADTIFSGKQTRNYWKEIFSTGCTPDGTRVLEAPLKIIDMIS</sequence>
<dbReference type="GO" id="GO:0003676">
    <property type="term" value="F:nucleic acid binding"/>
    <property type="evidence" value="ECO:0007669"/>
    <property type="project" value="InterPro"/>
</dbReference>
<dbReference type="EMBL" id="WPOC01000015">
    <property type="protein sequence ID" value="MVN15638.1"/>
    <property type="molecule type" value="Genomic_DNA"/>
</dbReference>
<dbReference type="CDD" id="cd00085">
    <property type="entry name" value="HNHc"/>
    <property type="match status" value="1"/>
</dbReference>
<dbReference type="InterPro" id="IPR044925">
    <property type="entry name" value="His-Me_finger_sf"/>
</dbReference>
<dbReference type="Pfam" id="PF01844">
    <property type="entry name" value="HNH"/>
    <property type="match status" value="1"/>
</dbReference>
<dbReference type="InterPro" id="IPR002711">
    <property type="entry name" value="HNH"/>
</dbReference>
<comment type="caution">
    <text evidence="2">The sequence shown here is derived from an EMBL/GenBank/DDBJ whole genome shotgun (WGS) entry which is preliminary data.</text>
</comment>
<dbReference type="AlphaFoldDB" id="A0A6N8IIG2"/>
<evidence type="ECO:0000259" key="1">
    <source>
        <dbReference type="SMART" id="SM00507"/>
    </source>
</evidence>
<organism evidence="2 3">
    <name type="scientific">Gordonibacter urolithinfaciens</name>
    <dbReference type="NCBI Taxonomy" id="1335613"/>
    <lineage>
        <taxon>Bacteria</taxon>
        <taxon>Bacillati</taxon>
        <taxon>Actinomycetota</taxon>
        <taxon>Coriobacteriia</taxon>
        <taxon>Eggerthellales</taxon>
        <taxon>Eggerthellaceae</taxon>
        <taxon>Gordonibacter</taxon>
    </lineage>
</organism>
<accession>A0A6N8IIG2</accession>
<keyword evidence="2" id="KW-0540">Nuclease</keyword>
<protein>
    <submittedName>
        <fullName evidence="2">HNH endonuclease</fullName>
    </submittedName>
</protein>
<evidence type="ECO:0000313" key="2">
    <source>
        <dbReference type="EMBL" id="MVN15638.1"/>
    </source>
</evidence>
<dbReference type="RefSeq" id="WP_157007334.1">
    <property type="nucleotide sequence ID" value="NZ_WPOC01000015.1"/>
</dbReference>
<dbReference type="SMART" id="SM00507">
    <property type="entry name" value="HNHc"/>
    <property type="match status" value="1"/>
</dbReference>
<name>A0A6N8IIG2_9ACTN</name>
<proteinExistence type="predicted"/>
<reference evidence="2 3" key="1">
    <citation type="submission" date="2019-11" db="EMBL/GenBank/DDBJ databases">
        <title>Whole genome shotgun sequencing (WGS) data from Adlercreutzia equolifaciens ResAG-91, Eggerthella lenta MRI-F36, MRI-F37, MRI-F40, ResAG-49, ResAG-88, ResAG-121, ResAG-145, and Gordonibacter sp. ResAG-5, ResAG-26, ResAG-43, ResAG-50, ResAG-59.</title>
        <authorList>
            <person name="Stoll D.A."/>
            <person name="Danylec N."/>
            <person name="Franz C.M.A.P."/>
            <person name="Huch M."/>
        </authorList>
    </citation>
    <scope>NUCLEOTIDE SEQUENCE [LARGE SCALE GENOMIC DNA]</scope>
    <source>
        <strain evidence="2 3">ResAG-59</strain>
    </source>
</reference>
<evidence type="ECO:0000313" key="3">
    <source>
        <dbReference type="Proteomes" id="UP000468327"/>
    </source>
</evidence>
<dbReference type="Proteomes" id="UP000468327">
    <property type="component" value="Unassembled WGS sequence"/>
</dbReference>
<gene>
    <name evidence="2" type="ORF">GO738_09835</name>
</gene>
<keyword evidence="2" id="KW-0255">Endonuclease</keyword>
<feature type="domain" description="HNH nuclease" evidence="1">
    <location>
        <begin position="17"/>
        <end position="72"/>
    </location>
</feature>
<dbReference type="GO" id="GO:0004519">
    <property type="term" value="F:endonuclease activity"/>
    <property type="evidence" value="ECO:0007669"/>
    <property type="project" value="UniProtKB-KW"/>
</dbReference>
<dbReference type="SUPFAM" id="SSF54060">
    <property type="entry name" value="His-Me finger endonucleases"/>
    <property type="match status" value="1"/>
</dbReference>
<keyword evidence="3" id="KW-1185">Reference proteome</keyword>
<dbReference type="InterPro" id="IPR003615">
    <property type="entry name" value="HNH_nuc"/>
</dbReference>
<keyword evidence="2" id="KW-0378">Hydrolase</keyword>